<sequence>MQKHHHILPAASNLLGIALLIIAGLNLTKVARTSLADEVAWAAAVCLSLSCLFSYLAIRAEPQSSAFEPWADRIFFAGLILLCGSVLVLAF</sequence>
<evidence type="ECO:0000313" key="2">
    <source>
        <dbReference type="EMBL" id="PZO90437.1"/>
    </source>
</evidence>
<dbReference type="AlphaFoldDB" id="A0A2W5AB82"/>
<dbReference type="Proteomes" id="UP000249066">
    <property type="component" value="Unassembled WGS sequence"/>
</dbReference>
<keyword evidence="1" id="KW-0472">Membrane</keyword>
<reference evidence="2 3" key="1">
    <citation type="submission" date="2017-08" db="EMBL/GenBank/DDBJ databases">
        <title>Infants hospitalized years apart are colonized by the same room-sourced microbial strains.</title>
        <authorList>
            <person name="Brooks B."/>
            <person name="Olm M.R."/>
            <person name="Firek B.A."/>
            <person name="Baker R."/>
            <person name="Thomas B.C."/>
            <person name="Morowitz M.J."/>
            <person name="Banfield J.F."/>
        </authorList>
    </citation>
    <scope>NUCLEOTIDE SEQUENCE [LARGE SCALE GENOMIC DNA]</scope>
    <source>
        <strain evidence="2">S2_018_000_R2_101</strain>
    </source>
</reference>
<keyword evidence="1" id="KW-0812">Transmembrane</keyword>
<organism evidence="2 3">
    <name type="scientific">Sphingomonas sanxanigenens</name>
    <dbReference type="NCBI Taxonomy" id="397260"/>
    <lineage>
        <taxon>Bacteria</taxon>
        <taxon>Pseudomonadati</taxon>
        <taxon>Pseudomonadota</taxon>
        <taxon>Alphaproteobacteria</taxon>
        <taxon>Sphingomonadales</taxon>
        <taxon>Sphingomonadaceae</taxon>
        <taxon>Sphingomonas</taxon>
    </lineage>
</organism>
<feature type="transmembrane region" description="Helical" evidence="1">
    <location>
        <begin position="7"/>
        <end position="27"/>
    </location>
</feature>
<proteinExistence type="predicted"/>
<gene>
    <name evidence="2" type="ORF">DI623_06750</name>
</gene>
<accession>A0A2W5AB82</accession>
<evidence type="ECO:0000313" key="3">
    <source>
        <dbReference type="Proteomes" id="UP000249066"/>
    </source>
</evidence>
<feature type="transmembrane region" description="Helical" evidence="1">
    <location>
        <begin position="70"/>
        <end position="90"/>
    </location>
</feature>
<name>A0A2W5AB82_9SPHN</name>
<dbReference type="EMBL" id="QFNN01000028">
    <property type="protein sequence ID" value="PZO90437.1"/>
    <property type="molecule type" value="Genomic_DNA"/>
</dbReference>
<keyword evidence="1" id="KW-1133">Transmembrane helix</keyword>
<protein>
    <submittedName>
        <fullName evidence="2">Uncharacterized protein</fullName>
    </submittedName>
</protein>
<evidence type="ECO:0000256" key="1">
    <source>
        <dbReference type="SAM" id="Phobius"/>
    </source>
</evidence>
<comment type="caution">
    <text evidence="2">The sequence shown here is derived from an EMBL/GenBank/DDBJ whole genome shotgun (WGS) entry which is preliminary data.</text>
</comment>
<feature type="transmembrane region" description="Helical" evidence="1">
    <location>
        <begin position="39"/>
        <end position="58"/>
    </location>
</feature>